<dbReference type="InterPro" id="IPR036174">
    <property type="entry name" value="Znf_Sec23_Sec24_sf"/>
</dbReference>
<dbReference type="GO" id="GO:0005096">
    <property type="term" value="F:GTPase activator activity"/>
    <property type="evidence" value="ECO:0007669"/>
    <property type="project" value="TreeGrafter"/>
</dbReference>
<keyword evidence="1" id="KW-0931">ER-Golgi transport</keyword>
<dbReference type="KEGG" id="pti:PHATRDRAFT_47270"/>
<dbReference type="SUPFAM" id="SSF53300">
    <property type="entry name" value="vWA-like"/>
    <property type="match status" value="1"/>
</dbReference>
<sequence length="897" mass="99039">MATPDQILAASRYRAGGGALFTSSKCPPGPGLENSCQLPFGFIYTPLSPPDNIQVVPIHDENLPPVICLTCLSYLNLYCDVDETTGVWTCALCGCKNAAPPESFHNGTLSPILISPIVEFRQPIAEAHDRVNTISVVVVMDANLPRAEAQAVGSALQAILPEMADAKTRINLGFIVFSKHVSIYQLNSTGVASADIFSTHEGLTEKHLESRQYLTEIGQDGSLECMWRCLSAVYGVVLDNEEGSEINVSKGKQLSRLEQLKQRKETRMRKELERDDDDPDVVVKSPWVLAKENSASRHPLRCTGEAIQCAIDLVASPSNVDLIESRILVFTNGCPNYGDGSVVYDDRDMTTTARARPTADVVDPLKLSGAVEYFSIIAKAAVEGGIAIDVCCSGASELCLPVFQALVEPSSGYVLPHETFAGPHLKHNMNHFLKETNMTMAACSESQAEKSKSLAPSGCTIDIRMPSFVNPTHLVGPGEILDDFKGLLLNERSAFAAGCKLAARIGMRTNHLPQKDFVDDAVTRLSMGRKDPLSTFSVMLEINNFFQKDAFAFVQCIARFVDRRGQILITRVFSHRISIANDVGEFLDSIDEEVVPVVLGKEAVYRSMYGREIDARNEDETEVATSDELDDLAYDAQKDLDATIHRISVAFRLLGLEQGNRGLDLTEEGGIRTVGSSIDFAFPPELSDALRRLYHLRRGPLLSPGPMRSDDDRAQIRSLFLRLPLEDCLCMCAPSLWRTEVTPECKSDSVEWIAVPPESLALWDKTAIVADCYHSLFIWFGRGVPESFFDSIRQQARTYLLDRSVIRFPMAEIYTVSEGESMDRRFTALLAPSYGDPVDHQVANFPALGQLSPQELESLRCKFRFYDPTSDPSFRTWFWDVASATSSSKEFGLSLCE</sequence>
<dbReference type="InterPro" id="IPR036465">
    <property type="entry name" value="vWFA_dom_sf"/>
</dbReference>
<dbReference type="InterPro" id="IPR036180">
    <property type="entry name" value="Gelsolin-like_dom_sf"/>
</dbReference>
<keyword evidence="1" id="KW-0968">Cytoplasmic vesicle</keyword>
<dbReference type="GeneID" id="7202357"/>
<dbReference type="Gene3D" id="2.30.30.380">
    <property type="entry name" value="Zn-finger domain of Sec23/24"/>
    <property type="match status" value="1"/>
</dbReference>
<reference evidence="3 4" key="1">
    <citation type="journal article" date="2008" name="Nature">
        <title>The Phaeodactylum genome reveals the evolutionary history of diatom genomes.</title>
        <authorList>
            <person name="Bowler C."/>
            <person name="Allen A.E."/>
            <person name="Badger J.H."/>
            <person name="Grimwood J."/>
            <person name="Jabbari K."/>
            <person name="Kuo A."/>
            <person name="Maheswari U."/>
            <person name="Martens C."/>
            <person name="Maumus F."/>
            <person name="Otillar R.P."/>
            <person name="Rayko E."/>
            <person name="Salamov A."/>
            <person name="Vandepoele K."/>
            <person name="Beszteri B."/>
            <person name="Gruber A."/>
            <person name="Heijde M."/>
            <person name="Katinka M."/>
            <person name="Mock T."/>
            <person name="Valentin K."/>
            <person name="Verret F."/>
            <person name="Berges J.A."/>
            <person name="Brownlee C."/>
            <person name="Cadoret J.P."/>
            <person name="Chiovitti A."/>
            <person name="Choi C.J."/>
            <person name="Coesel S."/>
            <person name="De Martino A."/>
            <person name="Detter J.C."/>
            <person name="Durkin C."/>
            <person name="Falciatore A."/>
            <person name="Fournet J."/>
            <person name="Haruta M."/>
            <person name="Huysman M.J."/>
            <person name="Jenkins B.D."/>
            <person name="Jiroutova K."/>
            <person name="Jorgensen R.E."/>
            <person name="Joubert Y."/>
            <person name="Kaplan A."/>
            <person name="Kroger N."/>
            <person name="Kroth P.G."/>
            <person name="La Roche J."/>
            <person name="Lindquist E."/>
            <person name="Lommer M."/>
            <person name="Martin-Jezequel V."/>
            <person name="Lopez P.J."/>
            <person name="Lucas S."/>
            <person name="Mangogna M."/>
            <person name="McGinnis K."/>
            <person name="Medlin L.K."/>
            <person name="Montsant A."/>
            <person name="Oudot-Le Secq M.P."/>
            <person name="Napoli C."/>
            <person name="Obornik M."/>
            <person name="Parker M.S."/>
            <person name="Petit J.L."/>
            <person name="Porcel B.M."/>
            <person name="Poulsen N."/>
            <person name="Robison M."/>
            <person name="Rychlewski L."/>
            <person name="Rynearson T.A."/>
            <person name="Schmutz J."/>
            <person name="Shapiro H."/>
            <person name="Siaut M."/>
            <person name="Stanley M."/>
            <person name="Sussman M.R."/>
            <person name="Taylor A.R."/>
            <person name="Vardi A."/>
            <person name="von Dassow P."/>
            <person name="Vyverman W."/>
            <person name="Willis A."/>
            <person name="Wyrwicz L.S."/>
            <person name="Rokhsar D.S."/>
            <person name="Weissenbach J."/>
            <person name="Armbrust E.V."/>
            <person name="Green B.R."/>
            <person name="Van de Peer Y."/>
            <person name="Grigoriev I.V."/>
        </authorList>
    </citation>
    <scope>NUCLEOTIDE SEQUENCE [LARGE SCALE GENOMIC DNA]</scope>
    <source>
        <strain evidence="3 4">CCAP 1055/1</strain>
    </source>
</reference>
<dbReference type="Proteomes" id="UP000000759">
    <property type="component" value="Chromosome 13"/>
</dbReference>
<dbReference type="GO" id="GO:0005789">
    <property type="term" value="C:endoplasmic reticulum membrane"/>
    <property type="evidence" value="ECO:0007669"/>
    <property type="project" value="UniProtKB-SubCell"/>
</dbReference>
<dbReference type="InterPro" id="IPR037364">
    <property type="entry name" value="Sec23"/>
</dbReference>
<keyword evidence="1" id="KW-0813">Transport</keyword>
<dbReference type="SUPFAM" id="SSF82919">
    <property type="entry name" value="Zn-finger domain of Sec23/24"/>
    <property type="match status" value="1"/>
</dbReference>
<proteinExistence type="inferred from homology"/>
<dbReference type="EMBL" id="CM000615">
    <property type="protein sequence ID" value="EEC46879.1"/>
    <property type="molecule type" value="Genomic_DNA"/>
</dbReference>
<dbReference type="Pfam" id="PF04810">
    <property type="entry name" value="zf-Sec23_Sec24"/>
    <property type="match status" value="1"/>
</dbReference>
<keyword evidence="1" id="KW-0653">Protein transport</keyword>
<keyword evidence="1" id="KW-0472">Membrane</keyword>
<dbReference type="STRING" id="556484.B7G3T1"/>
<keyword evidence="1" id="KW-0963">Cytoplasm</keyword>
<dbReference type="Gene3D" id="3.40.50.410">
    <property type="entry name" value="von Willebrand factor, type A domain"/>
    <property type="match status" value="1"/>
</dbReference>
<keyword evidence="1" id="KW-0256">Endoplasmic reticulum</keyword>
<dbReference type="GO" id="GO:0008270">
    <property type="term" value="F:zinc ion binding"/>
    <property type="evidence" value="ECO:0007669"/>
    <property type="project" value="InterPro"/>
</dbReference>
<evidence type="ECO:0000313" key="3">
    <source>
        <dbReference type="EMBL" id="EEC46879.1"/>
    </source>
</evidence>
<keyword evidence="4" id="KW-1185">Reference proteome</keyword>
<name>B7G3T1_PHATC</name>
<dbReference type="AlphaFoldDB" id="B7G3T1"/>
<dbReference type="PaxDb" id="2850-Phatr47270"/>
<dbReference type="OrthoDB" id="3979788at2759"/>
<dbReference type="GO" id="GO:0090110">
    <property type="term" value="P:COPII-coated vesicle cargo loading"/>
    <property type="evidence" value="ECO:0007669"/>
    <property type="project" value="TreeGrafter"/>
</dbReference>
<keyword evidence="1" id="KW-0862">Zinc</keyword>
<protein>
    <recommendedName>
        <fullName evidence="1">Protein transport protein SEC23</fullName>
    </recommendedName>
</protein>
<reference evidence="4" key="2">
    <citation type="submission" date="2008-08" db="EMBL/GenBank/DDBJ databases">
        <authorList>
            <consortium name="Diatom Consortium"/>
            <person name="Grigoriev I."/>
            <person name="Grimwood J."/>
            <person name="Kuo A."/>
            <person name="Otillar R.P."/>
            <person name="Salamov A."/>
            <person name="Detter J.C."/>
            <person name="Lindquist E."/>
            <person name="Shapiro H."/>
            <person name="Lucas S."/>
            <person name="Glavina del Rio T."/>
            <person name="Pitluck S."/>
            <person name="Rokhsar D."/>
            <person name="Bowler C."/>
        </authorList>
    </citation>
    <scope>GENOME REANNOTATION</scope>
    <source>
        <strain evidence="4">CCAP 1055/1</strain>
    </source>
</reference>
<dbReference type="SUPFAM" id="SSF81995">
    <property type="entry name" value="beta-sandwich domain of Sec23/24"/>
    <property type="match status" value="1"/>
</dbReference>
<dbReference type="GO" id="GO:0006886">
    <property type="term" value="P:intracellular protein transport"/>
    <property type="evidence" value="ECO:0007669"/>
    <property type="project" value="InterPro"/>
</dbReference>
<dbReference type="InParanoid" id="B7G3T1"/>
<dbReference type="SUPFAM" id="SSF82754">
    <property type="entry name" value="C-terminal, gelsolin-like domain of Sec23/24"/>
    <property type="match status" value="1"/>
</dbReference>
<dbReference type="Gene3D" id="1.20.120.730">
    <property type="entry name" value="Sec23/Sec24 helical domain"/>
    <property type="match status" value="1"/>
</dbReference>
<dbReference type="InterPro" id="IPR006895">
    <property type="entry name" value="Znf_Sec23_Sec24"/>
</dbReference>
<comment type="similarity">
    <text evidence="1">Belongs to the SEC23/SEC24 family. SEC23 subfamily.</text>
</comment>
<comment type="function">
    <text evidence="1">Component of the coat protein complex II (COPII) which promotes the formation of transport vesicles from the endoplasmic reticulum (ER). The coat has two main functions, the physical deformation of the endoplasmic reticulum membrane into vesicles and the selection of cargo molecules.</text>
</comment>
<evidence type="ECO:0000313" key="4">
    <source>
        <dbReference type="Proteomes" id="UP000000759"/>
    </source>
</evidence>
<dbReference type="GO" id="GO:0030127">
    <property type="term" value="C:COPII vesicle coat"/>
    <property type="evidence" value="ECO:0007669"/>
    <property type="project" value="InterPro"/>
</dbReference>
<keyword evidence="1" id="KW-0479">Metal-binding</keyword>
<dbReference type="eggNOG" id="KOG1986">
    <property type="taxonomic scope" value="Eukaryota"/>
</dbReference>
<comment type="subcellular location">
    <subcellularLocation>
        <location evidence="1">Cytoplasmic vesicle</location>
        <location evidence="1">COPII-coated vesicle membrane</location>
        <topology evidence="1">Peripheral membrane protein</topology>
        <orientation evidence="1">Cytoplasmic side</orientation>
    </subcellularLocation>
    <subcellularLocation>
        <location evidence="1">Endoplasmic reticulum membrane</location>
        <topology evidence="1">Peripheral membrane protein</topology>
        <orientation evidence="1">Cytoplasmic side</orientation>
    </subcellularLocation>
</comment>
<dbReference type="GO" id="GO:0070971">
    <property type="term" value="C:endoplasmic reticulum exit site"/>
    <property type="evidence" value="ECO:0007669"/>
    <property type="project" value="TreeGrafter"/>
</dbReference>
<organism evidence="3 4">
    <name type="scientific">Phaeodactylum tricornutum (strain CCAP 1055/1)</name>
    <dbReference type="NCBI Taxonomy" id="556484"/>
    <lineage>
        <taxon>Eukaryota</taxon>
        <taxon>Sar</taxon>
        <taxon>Stramenopiles</taxon>
        <taxon>Ochrophyta</taxon>
        <taxon>Bacillariophyta</taxon>
        <taxon>Bacillariophyceae</taxon>
        <taxon>Bacillariophycidae</taxon>
        <taxon>Naviculales</taxon>
        <taxon>Phaeodactylaceae</taxon>
        <taxon>Phaeodactylum</taxon>
    </lineage>
</organism>
<gene>
    <name evidence="3" type="ORF">PHATRDRAFT_47270</name>
</gene>
<evidence type="ECO:0000259" key="2">
    <source>
        <dbReference type="Pfam" id="PF04810"/>
    </source>
</evidence>
<accession>B7G3T1</accession>
<dbReference type="PANTHER" id="PTHR11141">
    <property type="entry name" value="PROTEIN TRANSPORT PROTEIN SEC23"/>
    <property type="match status" value="1"/>
</dbReference>
<evidence type="ECO:0000256" key="1">
    <source>
        <dbReference type="RuleBase" id="RU365030"/>
    </source>
</evidence>
<dbReference type="PANTHER" id="PTHR11141:SF6">
    <property type="entry name" value="PROTEIN TRANSPORT PROTEIN SEC23 A"/>
    <property type="match status" value="1"/>
</dbReference>
<dbReference type="HOGENOM" id="CLU_013303_0_0_1"/>
<dbReference type="RefSeq" id="XP_002181665.1">
    <property type="nucleotide sequence ID" value="XM_002181629.1"/>
</dbReference>
<feature type="domain" description="Zinc finger Sec23/Sec24-type" evidence="2">
    <location>
        <begin position="65"/>
        <end position="102"/>
    </location>
</feature>